<dbReference type="HOGENOM" id="CLU_1175591_0_0_1"/>
<protein>
    <submittedName>
        <fullName evidence="2">Uncharacterized protein</fullName>
    </submittedName>
</protein>
<proteinExistence type="predicted"/>
<feature type="region of interest" description="Disordered" evidence="1">
    <location>
        <begin position="87"/>
        <end position="128"/>
    </location>
</feature>
<feature type="compositionally biased region" description="Polar residues" evidence="1">
    <location>
        <begin position="114"/>
        <end position="127"/>
    </location>
</feature>
<dbReference type="AlphaFoldDB" id="A0A067TFV3"/>
<dbReference type="OrthoDB" id="3059720at2759"/>
<evidence type="ECO:0000313" key="3">
    <source>
        <dbReference type="Proteomes" id="UP000027222"/>
    </source>
</evidence>
<evidence type="ECO:0000313" key="2">
    <source>
        <dbReference type="EMBL" id="KDR81242.1"/>
    </source>
</evidence>
<dbReference type="STRING" id="685588.A0A067TFV3"/>
<gene>
    <name evidence="2" type="ORF">GALMADRAFT_136268</name>
</gene>
<accession>A0A067TFV3</accession>
<sequence>MDSNVRVIRSFKKLNPIAEVPETPQYLTHFLPSPPDSLFLLSSSPNDQHVSPSDTIVPETPQYLTHFLPSPPDSLFLLSSSPNDQHVSPSDTITVSSLGSSLGSPFNEHGSLGGSSSQPRLIQPPQSDEQKLSFKFERMETLLKDSEFGSVGEILRILFYDPSCVTGEPDPRLVMRRLFLVFSKDETTSRWPILFPSSTNTNTAHPHHPHHIIPNAMLHSHHLLLPLKSSTDVHVYSLGLPILSLLMFTVKFTNSVLKQQCHHRASTNGRHLDRVNLVTWEALGKFDTTI</sequence>
<reference evidence="3" key="1">
    <citation type="journal article" date="2014" name="Proc. Natl. Acad. Sci. U.S.A.">
        <title>Extensive sampling of basidiomycete genomes demonstrates inadequacy of the white-rot/brown-rot paradigm for wood decay fungi.</title>
        <authorList>
            <person name="Riley R."/>
            <person name="Salamov A.A."/>
            <person name="Brown D.W."/>
            <person name="Nagy L.G."/>
            <person name="Floudas D."/>
            <person name="Held B.W."/>
            <person name="Levasseur A."/>
            <person name="Lombard V."/>
            <person name="Morin E."/>
            <person name="Otillar R."/>
            <person name="Lindquist E.A."/>
            <person name="Sun H."/>
            <person name="LaButti K.M."/>
            <person name="Schmutz J."/>
            <person name="Jabbour D."/>
            <person name="Luo H."/>
            <person name="Baker S.E."/>
            <person name="Pisabarro A.G."/>
            <person name="Walton J.D."/>
            <person name="Blanchette R.A."/>
            <person name="Henrissat B."/>
            <person name="Martin F."/>
            <person name="Cullen D."/>
            <person name="Hibbett D.S."/>
            <person name="Grigoriev I.V."/>
        </authorList>
    </citation>
    <scope>NUCLEOTIDE SEQUENCE [LARGE SCALE GENOMIC DNA]</scope>
    <source>
        <strain evidence="3">CBS 339.88</strain>
    </source>
</reference>
<feature type="compositionally biased region" description="Polar residues" evidence="1">
    <location>
        <begin position="87"/>
        <end position="104"/>
    </location>
</feature>
<dbReference type="EMBL" id="KL142371">
    <property type="protein sequence ID" value="KDR81242.1"/>
    <property type="molecule type" value="Genomic_DNA"/>
</dbReference>
<organism evidence="2 3">
    <name type="scientific">Galerina marginata (strain CBS 339.88)</name>
    <dbReference type="NCBI Taxonomy" id="685588"/>
    <lineage>
        <taxon>Eukaryota</taxon>
        <taxon>Fungi</taxon>
        <taxon>Dikarya</taxon>
        <taxon>Basidiomycota</taxon>
        <taxon>Agaricomycotina</taxon>
        <taxon>Agaricomycetes</taxon>
        <taxon>Agaricomycetidae</taxon>
        <taxon>Agaricales</taxon>
        <taxon>Agaricineae</taxon>
        <taxon>Strophariaceae</taxon>
        <taxon>Galerina</taxon>
    </lineage>
</organism>
<evidence type="ECO:0000256" key="1">
    <source>
        <dbReference type="SAM" id="MobiDB-lite"/>
    </source>
</evidence>
<dbReference type="Proteomes" id="UP000027222">
    <property type="component" value="Unassembled WGS sequence"/>
</dbReference>
<name>A0A067TFV3_GALM3</name>
<keyword evidence="3" id="KW-1185">Reference proteome</keyword>